<name>A0A4Q2UAS7_9HYPH</name>
<keyword evidence="2" id="KW-0238">DNA-binding</keyword>
<sequence>MKKTTAGPPPQARSFFKHSIGNARQLDRLNVEAALAVQFNPIRGMQTSIIIEGGQSQSLSLWKTQSDTGFLTTPKVHLDVITVRFVIEGAMLRRDRRREHIGQPGRAMMVMFDHMKSEEASSAFTALTATITPSALIAAHRALEGEGNEILPRFVPVVDLVGLPLHILMRTMDRVYRQLQIGVPEPDLVFPLLEEVMIYQLLSAWPRDSGERVRDAAPSTVRPVQRACDYIEGNLSRKLLLHEIATAAGIGVRRLQTLFRADTGKTPVQFILERRLDRAHADLCASEPEASVAAIAARWGFTHMSDFSRRYRARFGETPSVALRRRG</sequence>
<dbReference type="OrthoDB" id="7285481at2"/>
<evidence type="ECO:0000256" key="3">
    <source>
        <dbReference type="ARBA" id="ARBA00023163"/>
    </source>
</evidence>
<evidence type="ECO:0000256" key="1">
    <source>
        <dbReference type="ARBA" id="ARBA00023015"/>
    </source>
</evidence>
<keyword evidence="6" id="KW-1185">Reference proteome</keyword>
<feature type="domain" description="HTH araC/xylS-type" evidence="4">
    <location>
        <begin position="225"/>
        <end position="325"/>
    </location>
</feature>
<dbReference type="PROSITE" id="PS00041">
    <property type="entry name" value="HTH_ARAC_FAMILY_1"/>
    <property type="match status" value="1"/>
</dbReference>
<dbReference type="GO" id="GO:0043565">
    <property type="term" value="F:sequence-specific DNA binding"/>
    <property type="evidence" value="ECO:0007669"/>
    <property type="project" value="InterPro"/>
</dbReference>
<evidence type="ECO:0000313" key="6">
    <source>
        <dbReference type="Proteomes" id="UP000290759"/>
    </source>
</evidence>
<gene>
    <name evidence="5" type="ORF">D3273_09105</name>
</gene>
<dbReference type="Pfam" id="PF12833">
    <property type="entry name" value="HTH_18"/>
    <property type="match status" value="1"/>
</dbReference>
<dbReference type="InterPro" id="IPR018060">
    <property type="entry name" value="HTH_AraC"/>
</dbReference>
<proteinExistence type="predicted"/>
<dbReference type="Proteomes" id="UP000290759">
    <property type="component" value="Unassembled WGS sequence"/>
</dbReference>
<organism evidence="5 6">
    <name type="scientific">Lichenibacterium minor</name>
    <dbReference type="NCBI Taxonomy" id="2316528"/>
    <lineage>
        <taxon>Bacteria</taxon>
        <taxon>Pseudomonadati</taxon>
        <taxon>Pseudomonadota</taxon>
        <taxon>Alphaproteobacteria</taxon>
        <taxon>Hyphomicrobiales</taxon>
        <taxon>Lichenihabitantaceae</taxon>
        <taxon>Lichenibacterium</taxon>
    </lineage>
</organism>
<keyword evidence="1" id="KW-0805">Transcription regulation</keyword>
<comment type="caution">
    <text evidence="5">The sequence shown here is derived from an EMBL/GenBank/DDBJ whole genome shotgun (WGS) entry which is preliminary data.</text>
</comment>
<evidence type="ECO:0000313" key="5">
    <source>
        <dbReference type="EMBL" id="RYC32186.1"/>
    </source>
</evidence>
<reference evidence="5 6" key="2">
    <citation type="submission" date="2019-02" db="EMBL/GenBank/DDBJ databases">
        <title>'Lichenibacterium ramalinii' gen. nov. sp. nov., 'Lichenibacterium minor' gen. nov. sp. nov.</title>
        <authorList>
            <person name="Pankratov T."/>
        </authorList>
    </citation>
    <scope>NUCLEOTIDE SEQUENCE [LARGE SCALE GENOMIC DNA]</scope>
    <source>
        <strain evidence="5 6">RmlP026</strain>
    </source>
</reference>
<protein>
    <submittedName>
        <fullName evidence="5">AraC family transcriptional regulator</fullName>
    </submittedName>
</protein>
<dbReference type="Gene3D" id="1.10.10.60">
    <property type="entry name" value="Homeodomain-like"/>
    <property type="match status" value="1"/>
</dbReference>
<evidence type="ECO:0000259" key="4">
    <source>
        <dbReference type="PROSITE" id="PS01124"/>
    </source>
</evidence>
<dbReference type="SMART" id="SM00342">
    <property type="entry name" value="HTH_ARAC"/>
    <property type="match status" value="1"/>
</dbReference>
<dbReference type="SUPFAM" id="SSF46689">
    <property type="entry name" value="Homeodomain-like"/>
    <property type="match status" value="2"/>
</dbReference>
<dbReference type="InterPro" id="IPR050204">
    <property type="entry name" value="AraC_XylS_family_regulators"/>
</dbReference>
<accession>A0A4Q2UAS7</accession>
<dbReference type="PROSITE" id="PS01124">
    <property type="entry name" value="HTH_ARAC_FAMILY_2"/>
    <property type="match status" value="1"/>
</dbReference>
<dbReference type="InterPro" id="IPR018062">
    <property type="entry name" value="HTH_AraC-typ_CS"/>
</dbReference>
<dbReference type="EMBL" id="QYBB01000008">
    <property type="protein sequence ID" value="RYC32186.1"/>
    <property type="molecule type" value="Genomic_DNA"/>
</dbReference>
<dbReference type="AlphaFoldDB" id="A0A4Q2UAS7"/>
<evidence type="ECO:0000256" key="2">
    <source>
        <dbReference type="ARBA" id="ARBA00023125"/>
    </source>
</evidence>
<dbReference type="GO" id="GO:0003700">
    <property type="term" value="F:DNA-binding transcription factor activity"/>
    <property type="evidence" value="ECO:0007669"/>
    <property type="project" value="InterPro"/>
</dbReference>
<keyword evidence="3" id="KW-0804">Transcription</keyword>
<dbReference type="PANTHER" id="PTHR46796">
    <property type="entry name" value="HTH-TYPE TRANSCRIPTIONAL ACTIVATOR RHAS-RELATED"/>
    <property type="match status" value="1"/>
</dbReference>
<reference evidence="5 6" key="1">
    <citation type="submission" date="2018-12" db="EMBL/GenBank/DDBJ databases">
        <authorList>
            <person name="Grouzdev D.S."/>
            <person name="Krutkina M.S."/>
        </authorList>
    </citation>
    <scope>NUCLEOTIDE SEQUENCE [LARGE SCALE GENOMIC DNA]</scope>
    <source>
        <strain evidence="5 6">RmlP026</strain>
    </source>
</reference>
<dbReference type="InterPro" id="IPR009057">
    <property type="entry name" value="Homeodomain-like_sf"/>
</dbReference>